<comment type="caution">
    <text evidence="1">The sequence shown here is derived from an EMBL/GenBank/DDBJ whole genome shotgun (WGS) entry which is preliminary data.</text>
</comment>
<dbReference type="Pfam" id="PF13692">
    <property type="entry name" value="Glyco_trans_1_4"/>
    <property type="match status" value="1"/>
</dbReference>
<evidence type="ECO:0000313" key="1">
    <source>
        <dbReference type="EMBL" id="OQP58127.1"/>
    </source>
</evidence>
<dbReference type="OrthoDB" id="1094459at2"/>
<dbReference type="AlphaFoldDB" id="A0A1V9FIL0"/>
<proteinExistence type="predicted"/>
<name>A0A1V9FIL0_9BACT</name>
<dbReference type="SUPFAM" id="SSF53756">
    <property type="entry name" value="UDP-Glycosyltransferase/glycogen phosphorylase"/>
    <property type="match status" value="1"/>
</dbReference>
<dbReference type="EMBL" id="LVYD01000102">
    <property type="protein sequence ID" value="OQP58127.1"/>
    <property type="molecule type" value="Genomic_DNA"/>
</dbReference>
<dbReference type="RefSeq" id="WP_081155273.1">
    <property type="nucleotide sequence ID" value="NZ_LVYD01000102.1"/>
</dbReference>
<organism evidence="1 2">
    <name type="scientific">Niastella vici</name>
    <dbReference type="NCBI Taxonomy" id="1703345"/>
    <lineage>
        <taxon>Bacteria</taxon>
        <taxon>Pseudomonadati</taxon>
        <taxon>Bacteroidota</taxon>
        <taxon>Chitinophagia</taxon>
        <taxon>Chitinophagales</taxon>
        <taxon>Chitinophagaceae</taxon>
        <taxon>Niastella</taxon>
    </lineage>
</organism>
<dbReference type="Gene3D" id="3.40.50.2000">
    <property type="entry name" value="Glycogen Phosphorylase B"/>
    <property type="match status" value="1"/>
</dbReference>
<keyword evidence="1" id="KW-0328">Glycosyltransferase</keyword>
<reference evidence="1 2" key="1">
    <citation type="submission" date="2016-03" db="EMBL/GenBank/DDBJ databases">
        <title>Niastella vici sp. nov., isolated from farmland soil.</title>
        <authorList>
            <person name="Chen L."/>
            <person name="Wang D."/>
            <person name="Yang S."/>
            <person name="Wang G."/>
        </authorList>
    </citation>
    <scope>NUCLEOTIDE SEQUENCE [LARGE SCALE GENOMIC DNA]</scope>
    <source>
        <strain evidence="1 2">DJ57</strain>
    </source>
</reference>
<evidence type="ECO:0000313" key="2">
    <source>
        <dbReference type="Proteomes" id="UP000192796"/>
    </source>
</evidence>
<accession>A0A1V9FIL0</accession>
<gene>
    <name evidence="1" type="ORF">A3860_07315</name>
</gene>
<dbReference type="Proteomes" id="UP000192796">
    <property type="component" value="Unassembled WGS sequence"/>
</dbReference>
<keyword evidence="2" id="KW-1185">Reference proteome</keyword>
<protein>
    <submittedName>
        <fullName evidence="1">Mannosyltransferase</fullName>
    </submittedName>
</protein>
<keyword evidence="1" id="KW-0808">Transferase</keyword>
<dbReference type="STRING" id="1703345.A3860_07315"/>
<dbReference type="GO" id="GO:0016757">
    <property type="term" value="F:glycosyltransferase activity"/>
    <property type="evidence" value="ECO:0007669"/>
    <property type="project" value="UniProtKB-KW"/>
</dbReference>
<sequence length="373" mass="42556">MEKHLHIVSFDVPFPVDNGVMMDIFYTLQTLHAAGIAVHLHCFDCGRGQQPDLEKYCVEVNYYSRQCGHKGFSTRLPYMVASRSNPELLNRLCEDEYPILLEGVHGSYLLYDERFSNRKILLRVHQIAHEYLRELSRTSSSPFKKLYYLHESKLMRQHESFIAGKITILTQSQQDAAVYRQQLNASSVLALPPFLPFGDTVNKDGIGCFCLYHGNLSSVQNEKAALWLLKNVFKKLNVHFVIAGKDPSARLEQAINSQSNACLVANPSEQEMQDLISQAHIHVLPSLSSKPVQIKLLNALFNGRHLIVNEQMVTDSALAPYCHIATTAEAFQSVIVQLKHQPFDDHEIMLRRNLLEKYFDNEQNGKRLLSLIY</sequence>